<dbReference type="InterPro" id="IPR019076">
    <property type="entry name" value="Spore_lipoprot_YhcN/YlaJ-like"/>
</dbReference>
<dbReference type="STRING" id="1123349.SAMN02744037_01529"/>
<evidence type="ECO:0000313" key="1">
    <source>
        <dbReference type="EMBL" id="SHK05909.1"/>
    </source>
</evidence>
<protein>
    <submittedName>
        <fullName evidence="1">Sporulation lipoprotein, YhcN/YlaJ family</fullName>
    </submittedName>
</protein>
<organism evidence="1 2">
    <name type="scientific">Tepidibacter formicigenes DSM 15518</name>
    <dbReference type="NCBI Taxonomy" id="1123349"/>
    <lineage>
        <taxon>Bacteria</taxon>
        <taxon>Bacillati</taxon>
        <taxon>Bacillota</taxon>
        <taxon>Clostridia</taxon>
        <taxon>Peptostreptococcales</taxon>
        <taxon>Peptostreptococcaceae</taxon>
        <taxon>Tepidibacter</taxon>
    </lineage>
</organism>
<dbReference type="Pfam" id="PF09580">
    <property type="entry name" value="Spore_YhcN_YlaJ"/>
    <property type="match status" value="1"/>
</dbReference>
<reference evidence="2" key="1">
    <citation type="submission" date="2016-11" db="EMBL/GenBank/DDBJ databases">
        <authorList>
            <person name="Varghese N."/>
            <person name="Submissions S."/>
        </authorList>
    </citation>
    <scope>NUCLEOTIDE SEQUENCE [LARGE SCALE GENOMIC DNA]</scope>
    <source>
        <strain evidence="2">DSM 15518</strain>
    </source>
</reference>
<dbReference type="GO" id="GO:0030435">
    <property type="term" value="P:sporulation resulting in formation of a cellular spore"/>
    <property type="evidence" value="ECO:0007669"/>
    <property type="project" value="InterPro"/>
</dbReference>
<keyword evidence="1" id="KW-0449">Lipoprotein</keyword>
<accession>A0A1M6PD90</accession>
<dbReference type="NCBIfam" id="TIGR02898">
    <property type="entry name" value="spore_YhcN_YlaJ"/>
    <property type="match status" value="1"/>
</dbReference>
<gene>
    <name evidence="1" type="ORF">SAMN02744037_01529</name>
</gene>
<dbReference type="InterPro" id="IPR014247">
    <property type="entry name" value="Spore_lipoprot_YhcN/YlaJ"/>
</dbReference>
<dbReference type="RefSeq" id="WP_072888784.1">
    <property type="nucleotide sequence ID" value="NZ_FRAE01000030.1"/>
</dbReference>
<proteinExistence type="predicted"/>
<dbReference type="OrthoDB" id="1707228at2"/>
<keyword evidence="2" id="KW-1185">Reference proteome</keyword>
<evidence type="ECO:0000313" key="2">
    <source>
        <dbReference type="Proteomes" id="UP000242497"/>
    </source>
</evidence>
<dbReference type="Proteomes" id="UP000242497">
    <property type="component" value="Unassembled WGS sequence"/>
</dbReference>
<name>A0A1M6PD90_9FIRM</name>
<sequence length="227" mass="25226">MKKISKSLIYTMLVTLSLSLIVLGCANKQSRVTPTEPRQYIGMNKNVNYPDYLNNTRRTPYTGYVGIEDFRGNKYTGYLDGNRAKGRNVNDYIGYVGDNRENNFITQGRTSANQNLTTTVNNRSNQIARNCNKLSGVNNSTVAISGNTAVVGVDLDKNVEGNLTEDLKRKIESTVKATDKNITNVVVTADIDLYERIKKVGQDIKAGRPLTGLGNELQEIIRRISPK</sequence>
<dbReference type="PROSITE" id="PS51257">
    <property type="entry name" value="PROKAR_LIPOPROTEIN"/>
    <property type="match status" value="1"/>
</dbReference>
<dbReference type="AlphaFoldDB" id="A0A1M6PD90"/>
<dbReference type="EMBL" id="FRAE01000030">
    <property type="protein sequence ID" value="SHK05909.1"/>
    <property type="molecule type" value="Genomic_DNA"/>
</dbReference>